<keyword evidence="2" id="KW-0489">Methyltransferase</keyword>
<reference evidence="2 3" key="1">
    <citation type="submission" date="2012-10" db="EMBL/GenBank/DDBJ databases">
        <title>Genome sequencing and analysis of entomopathogenic fungi Beauveria bassiana D1-5.</title>
        <authorList>
            <person name="Li Q."/>
            <person name="Wang L."/>
            <person name="Zhang Z."/>
            <person name="Wang Q."/>
            <person name="Ren J."/>
            <person name="Wang M."/>
            <person name="Xu W."/>
            <person name="Wang J."/>
            <person name="Lu Y."/>
            <person name="Du Q."/>
            <person name="Sun Z."/>
        </authorList>
    </citation>
    <scope>NUCLEOTIDE SEQUENCE [LARGE SCALE GENOMIC DNA]</scope>
    <source>
        <strain evidence="2 3">D1-5</strain>
    </source>
</reference>
<organism evidence="2 3">
    <name type="scientific">Beauveria bassiana D1-5</name>
    <dbReference type="NCBI Taxonomy" id="1245745"/>
    <lineage>
        <taxon>Eukaryota</taxon>
        <taxon>Fungi</taxon>
        <taxon>Dikarya</taxon>
        <taxon>Ascomycota</taxon>
        <taxon>Pezizomycotina</taxon>
        <taxon>Sordariomycetes</taxon>
        <taxon>Hypocreomycetidae</taxon>
        <taxon>Hypocreales</taxon>
        <taxon>Cordycipitaceae</taxon>
        <taxon>Beauveria</taxon>
    </lineage>
</organism>
<proteinExistence type="predicted"/>
<dbReference type="Proteomes" id="UP000030106">
    <property type="component" value="Unassembled WGS sequence"/>
</dbReference>
<protein>
    <submittedName>
        <fullName evidence="2">tRNA (Cmo5U34)-methyltransferase</fullName>
    </submittedName>
</protein>
<dbReference type="AlphaFoldDB" id="A0A0A2VEW4"/>
<dbReference type="GO" id="GO:0032259">
    <property type="term" value="P:methylation"/>
    <property type="evidence" value="ECO:0007669"/>
    <property type="project" value="UniProtKB-KW"/>
</dbReference>
<dbReference type="PANTHER" id="PTHR42912:SF93">
    <property type="entry name" value="N6-ADENOSINE-METHYLTRANSFERASE TMT1A"/>
    <property type="match status" value="1"/>
</dbReference>
<evidence type="ECO:0000259" key="1">
    <source>
        <dbReference type="Pfam" id="PF13649"/>
    </source>
</evidence>
<dbReference type="STRING" id="1245745.A0A0A2VEW4"/>
<dbReference type="InterPro" id="IPR050508">
    <property type="entry name" value="Methyltransf_Superfamily"/>
</dbReference>
<dbReference type="PANTHER" id="PTHR42912">
    <property type="entry name" value="METHYLTRANSFERASE"/>
    <property type="match status" value="1"/>
</dbReference>
<dbReference type="HOGENOM" id="CLU_081790_0_0_1"/>
<name>A0A0A2VEW4_BEABA</name>
<evidence type="ECO:0000313" key="3">
    <source>
        <dbReference type="Proteomes" id="UP000030106"/>
    </source>
</evidence>
<gene>
    <name evidence="2" type="ORF">BBAD15_g8593</name>
</gene>
<dbReference type="Gene3D" id="3.40.50.150">
    <property type="entry name" value="Vaccinia Virus protein VP39"/>
    <property type="match status" value="1"/>
</dbReference>
<comment type="caution">
    <text evidence="2">The sequence shown here is derived from an EMBL/GenBank/DDBJ whole genome shotgun (WGS) entry which is preliminary data.</text>
</comment>
<dbReference type="InterPro" id="IPR029063">
    <property type="entry name" value="SAM-dependent_MTases_sf"/>
</dbReference>
<sequence>MNDTNDIFNTEFSRQYDASGERLKDISNNLHALISLLFRNLAAEAQVLCVGVGTGTEIVRLANLHPGWRFTGVDPSPDMLAVCAEKLAREGLSGRCTLIEGHVIDVPAREKYDAALCLLVAHFIQHPQRGGIYQHIADRLKPAGQLIAAEIAGDMASPDFDGQLRNWVALQQAYTQRERDISEVKAELSRRLLLLPPRQTEALLLAGGFASAQSFFQSLLIHGWQAIKP</sequence>
<keyword evidence="2" id="KW-0808">Transferase</keyword>
<dbReference type="EMBL" id="ANFO01000872">
    <property type="protein sequence ID" value="KGQ06093.1"/>
    <property type="molecule type" value="Genomic_DNA"/>
</dbReference>
<dbReference type="Pfam" id="PF13649">
    <property type="entry name" value="Methyltransf_25"/>
    <property type="match status" value="1"/>
</dbReference>
<dbReference type="GO" id="GO:0008168">
    <property type="term" value="F:methyltransferase activity"/>
    <property type="evidence" value="ECO:0007669"/>
    <property type="project" value="UniProtKB-KW"/>
</dbReference>
<dbReference type="InterPro" id="IPR041698">
    <property type="entry name" value="Methyltransf_25"/>
</dbReference>
<evidence type="ECO:0000313" key="2">
    <source>
        <dbReference type="EMBL" id="KGQ06093.1"/>
    </source>
</evidence>
<feature type="domain" description="Methyltransferase" evidence="1">
    <location>
        <begin position="47"/>
        <end position="144"/>
    </location>
</feature>
<dbReference type="SUPFAM" id="SSF53335">
    <property type="entry name" value="S-adenosyl-L-methionine-dependent methyltransferases"/>
    <property type="match status" value="1"/>
</dbReference>
<accession>A0A0A2VEW4</accession>
<dbReference type="CDD" id="cd02440">
    <property type="entry name" value="AdoMet_MTases"/>
    <property type="match status" value="1"/>
</dbReference>